<keyword evidence="3" id="KW-0479">Metal-binding</keyword>
<keyword evidence="6" id="KW-0106">Calcium</keyword>
<dbReference type="EMBL" id="BQKE01000004">
    <property type="protein sequence ID" value="GJM64260.1"/>
    <property type="molecule type" value="Genomic_DNA"/>
</dbReference>
<dbReference type="GO" id="GO:0004423">
    <property type="term" value="F:iduronate-2-sulfatase activity"/>
    <property type="evidence" value="ECO:0007669"/>
    <property type="project" value="InterPro"/>
</dbReference>
<comment type="similarity">
    <text evidence="2">Belongs to the sulfatase family.</text>
</comment>
<evidence type="ECO:0000256" key="6">
    <source>
        <dbReference type="ARBA" id="ARBA00022837"/>
    </source>
</evidence>
<dbReference type="GO" id="GO:0046872">
    <property type="term" value="F:metal ion binding"/>
    <property type="evidence" value="ECO:0007669"/>
    <property type="project" value="UniProtKB-KW"/>
</dbReference>
<dbReference type="InterPro" id="IPR024607">
    <property type="entry name" value="Sulfatase_CS"/>
</dbReference>
<dbReference type="Pfam" id="PF00884">
    <property type="entry name" value="Sulfatase"/>
    <property type="match status" value="1"/>
</dbReference>
<evidence type="ECO:0000313" key="10">
    <source>
        <dbReference type="Proteomes" id="UP001310022"/>
    </source>
</evidence>
<feature type="signal peptide" evidence="7">
    <location>
        <begin position="1"/>
        <end position="18"/>
    </location>
</feature>
<accession>A0AAN4W481</accession>
<evidence type="ECO:0000256" key="2">
    <source>
        <dbReference type="ARBA" id="ARBA00008779"/>
    </source>
</evidence>
<feature type="domain" description="Sulfatase N-terminal" evidence="8">
    <location>
        <begin position="34"/>
        <end position="404"/>
    </location>
</feature>
<evidence type="ECO:0000256" key="3">
    <source>
        <dbReference type="ARBA" id="ARBA00022723"/>
    </source>
</evidence>
<dbReference type="PROSITE" id="PS00149">
    <property type="entry name" value="SULFATASE_2"/>
    <property type="match status" value="1"/>
</dbReference>
<sequence length="553" mass="61823">MKNFMLNLGAMGMLLAAAACQPSASSSQEEAKKPNILFLAVDDLRPELGCYGTEYAITPNIDRLAAKGLRFDNAYCQQAICSPSRASLMTGARPETIGVVENFTYFRDLNPDIITLPQQFKANGYETVNVGKIYHGKYNDPELSWSRLPATDKVEAKKPALPGGYALPENQALFKQTRKESIEKYGLEMTQNGLANGPVYECADVPDNAYEDGYNADLAIATLKDMLEKNPDKPFFLGLGFKKPHLSFIAPKKYYDLYDPEQIPLTAQPEAPEGGAAMGLHPSFELRVRQGAPKSGPITDDLAREYKHAYLACVSYIDAQIGRMIDALEEAGVADNTIIMLWSDHGWHLGEMGIWGKATSYEWATRVPMIVAAPDMPMEVRGKSTQALVELVDMYPTLCDMAGIDMPAHLEGHSFKPLLSDPKQPWKNAAFSLFPTPALREWAANPLTVGMRETYFGPLIQEVEDKIKAQMGDRWDRDLYENHLMAYTMRTEQYRLVLWQDSRDKSLPPVFVELYDHVNDPLETKNMAQEQEALVTKLSKQLKAGWQESLPNS</sequence>
<dbReference type="PANTHER" id="PTHR45953">
    <property type="entry name" value="IDURONATE 2-SULFATASE"/>
    <property type="match status" value="1"/>
</dbReference>
<dbReference type="PROSITE" id="PS51257">
    <property type="entry name" value="PROKAR_LIPOPROTEIN"/>
    <property type="match status" value="1"/>
</dbReference>
<proteinExistence type="inferred from homology"/>
<dbReference type="PANTHER" id="PTHR45953:SF1">
    <property type="entry name" value="IDURONATE 2-SULFATASE"/>
    <property type="match status" value="1"/>
</dbReference>
<evidence type="ECO:0000259" key="8">
    <source>
        <dbReference type="Pfam" id="PF00884"/>
    </source>
</evidence>
<evidence type="ECO:0000256" key="4">
    <source>
        <dbReference type="ARBA" id="ARBA00022729"/>
    </source>
</evidence>
<dbReference type="InterPro" id="IPR017850">
    <property type="entry name" value="Alkaline_phosphatase_core_sf"/>
</dbReference>
<dbReference type="CDD" id="cd16030">
    <property type="entry name" value="iduronate-2-sulfatase"/>
    <property type="match status" value="1"/>
</dbReference>
<dbReference type="Gene3D" id="3.40.720.10">
    <property type="entry name" value="Alkaline Phosphatase, subunit A"/>
    <property type="match status" value="1"/>
</dbReference>
<evidence type="ECO:0000256" key="7">
    <source>
        <dbReference type="SAM" id="SignalP"/>
    </source>
</evidence>
<evidence type="ECO:0000256" key="1">
    <source>
        <dbReference type="ARBA" id="ARBA00001913"/>
    </source>
</evidence>
<reference evidence="9 10" key="1">
    <citation type="submission" date="2021-12" db="EMBL/GenBank/DDBJ databases">
        <title>Genome sequencing of bacteria with rrn-lacking chromosome and rrn-plasmid.</title>
        <authorList>
            <person name="Anda M."/>
            <person name="Iwasaki W."/>
        </authorList>
    </citation>
    <scope>NUCLEOTIDE SEQUENCE [LARGE SCALE GENOMIC DNA]</scope>
    <source>
        <strain evidence="9 10">NBRC 15940</strain>
    </source>
</reference>
<dbReference type="SUPFAM" id="SSF53649">
    <property type="entry name" value="Alkaline phosphatase-like"/>
    <property type="match status" value="1"/>
</dbReference>
<dbReference type="Proteomes" id="UP001310022">
    <property type="component" value="Unassembled WGS sequence"/>
</dbReference>
<comment type="cofactor">
    <cofactor evidence="1">
        <name>Ca(2+)</name>
        <dbReference type="ChEBI" id="CHEBI:29108"/>
    </cofactor>
</comment>
<keyword evidence="4 7" id="KW-0732">Signal</keyword>
<dbReference type="InterPro" id="IPR035874">
    <property type="entry name" value="IDS"/>
</dbReference>
<feature type="chain" id="PRO_5042915621" evidence="7">
    <location>
        <begin position="19"/>
        <end position="553"/>
    </location>
</feature>
<dbReference type="GO" id="GO:0005737">
    <property type="term" value="C:cytoplasm"/>
    <property type="evidence" value="ECO:0007669"/>
    <property type="project" value="TreeGrafter"/>
</dbReference>
<evidence type="ECO:0000313" key="9">
    <source>
        <dbReference type="EMBL" id="GJM64260.1"/>
    </source>
</evidence>
<dbReference type="PROSITE" id="PS00523">
    <property type="entry name" value="SULFATASE_1"/>
    <property type="match status" value="1"/>
</dbReference>
<evidence type="ECO:0000256" key="5">
    <source>
        <dbReference type="ARBA" id="ARBA00022801"/>
    </source>
</evidence>
<dbReference type="RefSeq" id="WP_338239336.1">
    <property type="nucleotide sequence ID" value="NZ_BQKE01000004.1"/>
</dbReference>
<dbReference type="InterPro" id="IPR000917">
    <property type="entry name" value="Sulfatase_N"/>
</dbReference>
<protein>
    <submittedName>
        <fullName evidence="9">Iduronate-2-sulfatase</fullName>
    </submittedName>
</protein>
<name>A0AAN4W481_9BACT</name>
<dbReference type="AlphaFoldDB" id="A0AAN4W481"/>
<gene>
    <name evidence="9" type="ORF">PEDI_48120</name>
</gene>
<comment type="caution">
    <text evidence="9">The sequence shown here is derived from an EMBL/GenBank/DDBJ whole genome shotgun (WGS) entry which is preliminary data.</text>
</comment>
<keyword evidence="10" id="KW-1185">Reference proteome</keyword>
<organism evidence="9 10">
    <name type="scientific">Persicobacter diffluens</name>
    <dbReference type="NCBI Taxonomy" id="981"/>
    <lineage>
        <taxon>Bacteria</taxon>
        <taxon>Pseudomonadati</taxon>
        <taxon>Bacteroidota</taxon>
        <taxon>Cytophagia</taxon>
        <taxon>Cytophagales</taxon>
        <taxon>Persicobacteraceae</taxon>
        <taxon>Persicobacter</taxon>
    </lineage>
</organism>
<keyword evidence="5" id="KW-0378">Hydrolase</keyword>